<feature type="region of interest" description="Disordered" evidence="2">
    <location>
        <begin position="1"/>
        <end position="20"/>
    </location>
</feature>
<dbReference type="PANTHER" id="PTHR31540">
    <property type="entry name" value="CENTROSOMAL PROTEIN OF 131 KDA"/>
    <property type="match status" value="1"/>
</dbReference>
<feature type="region of interest" description="Disordered" evidence="2">
    <location>
        <begin position="489"/>
        <end position="511"/>
    </location>
</feature>
<comment type="caution">
    <text evidence="3">The sequence shown here is derived from an EMBL/GenBank/DDBJ whole genome shotgun (WGS) entry which is preliminary data.</text>
</comment>
<evidence type="ECO:0000313" key="3">
    <source>
        <dbReference type="EMBL" id="PHJ23676.1"/>
    </source>
</evidence>
<dbReference type="InterPro" id="IPR030465">
    <property type="entry name" value="CEP131"/>
</dbReference>
<dbReference type="GeneID" id="94425889"/>
<dbReference type="GO" id="GO:0005929">
    <property type="term" value="C:cilium"/>
    <property type="evidence" value="ECO:0007669"/>
    <property type="project" value="GOC"/>
</dbReference>
<keyword evidence="1" id="KW-0175">Coiled coil</keyword>
<evidence type="ECO:0000313" key="4">
    <source>
        <dbReference type="Proteomes" id="UP000221165"/>
    </source>
</evidence>
<dbReference type="RefSeq" id="XP_067925351.1">
    <property type="nucleotide sequence ID" value="XM_068062678.1"/>
</dbReference>
<evidence type="ECO:0000256" key="1">
    <source>
        <dbReference type="SAM" id="Coils"/>
    </source>
</evidence>
<dbReference type="PANTHER" id="PTHR31540:SF1">
    <property type="entry name" value="CENTROSOMAL PROTEIN OF 131 KDA"/>
    <property type="match status" value="1"/>
</dbReference>
<dbReference type="Proteomes" id="UP000221165">
    <property type="component" value="Unassembled WGS sequence"/>
</dbReference>
<organism evidence="3 4">
    <name type="scientific">Cystoisospora suis</name>
    <dbReference type="NCBI Taxonomy" id="483139"/>
    <lineage>
        <taxon>Eukaryota</taxon>
        <taxon>Sar</taxon>
        <taxon>Alveolata</taxon>
        <taxon>Apicomplexa</taxon>
        <taxon>Conoidasida</taxon>
        <taxon>Coccidia</taxon>
        <taxon>Eucoccidiorida</taxon>
        <taxon>Eimeriorina</taxon>
        <taxon>Sarcocystidae</taxon>
        <taxon>Cystoisospora</taxon>
    </lineage>
</organism>
<dbReference type="VEuPathDB" id="ToxoDB:CSUI_002478"/>
<feature type="region of interest" description="Disordered" evidence="2">
    <location>
        <begin position="326"/>
        <end position="345"/>
    </location>
</feature>
<evidence type="ECO:0000256" key="2">
    <source>
        <dbReference type="SAM" id="MobiDB-lite"/>
    </source>
</evidence>
<feature type="coiled-coil region" evidence="1">
    <location>
        <begin position="113"/>
        <end position="261"/>
    </location>
</feature>
<feature type="compositionally biased region" description="Basic and acidic residues" evidence="2">
    <location>
        <begin position="489"/>
        <end position="498"/>
    </location>
</feature>
<protein>
    <submittedName>
        <fullName evidence="3">5-azacytidine induced protein 1</fullName>
    </submittedName>
</protein>
<keyword evidence="4" id="KW-1185">Reference proteome</keyword>
<name>A0A2C6L9D2_9APIC</name>
<dbReference type="OrthoDB" id="442298at2759"/>
<reference evidence="3 4" key="1">
    <citation type="journal article" date="2017" name="Int. J. Parasitol.">
        <title>The genome of the protozoan parasite Cystoisospora suis and a reverse vaccinology approach to identify vaccine candidates.</title>
        <authorList>
            <person name="Palmieri N."/>
            <person name="Shrestha A."/>
            <person name="Ruttkowski B."/>
            <person name="Beck T."/>
            <person name="Vogl C."/>
            <person name="Tomley F."/>
            <person name="Blake D.P."/>
            <person name="Joachim A."/>
        </authorList>
    </citation>
    <scope>NUCLEOTIDE SEQUENCE [LARGE SCALE GENOMIC DNA]</scope>
    <source>
        <strain evidence="3 4">Wien I</strain>
    </source>
</reference>
<proteinExistence type="predicted"/>
<dbReference type="EMBL" id="MIGC01001042">
    <property type="protein sequence ID" value="PHJ23676.1"/>
    <property type="molecule type" value="Genomic_DNA"/>
</dbReference>
<accession>A0A2C6L9D2</accession>
<feature type="region of interest" description="Disordered" evidence="2">
    <location>
        <begin position="37"/>
        <end position="57"/>
    </location>
</feature>
<dbReference type="AlphaFoldDB" id="A0A2C6L9D2"/>
<gene>
    <name evidence="3" type="ORF">CSUI_002478</name>
</gene>
<dbReference type="GO" id="GO:0035735">
    <property type="term" value="P:intraciliary transport involved in cilium assembly"/>
    <property type="evidence" value="ECO:0007669"/>
    <property type="project" value="InterPro"/>
</dbReference>
<feature type="compositionally biased region" description="Basic and acidic residues" evidence="2">
    <location>
        <begin position="46"/>
        <end position="57"/>
    </location>
</feature>
<sequence>MAQNPPKEAAAAEPGKDELPSKVSRLFDFLDKSVTQPREVVSGEQLSKDRGGSGKRETAFSLFNTDSASTASAARDDFGLPKAPGSQTDSKTAALRKKVAALELIVEEKHQNLLALKKLFEQQEDAKRELKEKLEKKFSADVAKYEEAVDRQLKMVDKLLVDKSELTKKCDALTEEMKQAEKKFQERLEDQANQFQREAERQKRALLNAEKSRREAWQREKSQEIKELTIKGLEPEIQRLMDRHRDEKRKMHEKMQRALEEVRGVAPVDVLGSSRRLACLKPYKHRLQGESQDKILQLKENMAREQDDILERERAHHRRLMREQHEQFEQEVRAKRHRSQVSHLRLREERESHLAAVAEVERKWEAQKQKDIAAFDEQIQAAVEQERSRAREQLEQVSHDIDTLRQHHAAEIAQKLEEMKANDAEWEEKLAEKVEAETRRRLEAIKADLAEERDRQLDAVIEKMGREQLQLHQQNKKKIDEAVAHVRTESEARLKESANKNSKLLQDIEVR</sequence>